<dbReference type="RefSeq" id="YP_009798591.1">
    <property type="nucleotide sequence ID" value="NC_047929.1"/>
</dbReference>
<name>A0A2P0XMX2_9CAUD</name>
<evidence type="ECO:0000313" key="3">
    <source>
        <dbReference type="Proteomes" id="UP000240208"/>
    </source>
</evidence>
<protein>
    <submittedName>
        <fullName evidence="2">Putative transcription regulator</fullName>
    </submittedName>
</protein>
<dbReference type="InterPro" id="IPR016177">
    <property type="entry name" value="DNA-bd_dom_sf"/>
</dbReference>
<dbReference type="Gene3D" id="3.90.75.20">
    <property type="match status" value="1"/>
</dbReference>
<evidence type="ECO:0000313" key="2">
    <source>
        <dbReference type="EMBL" id="AVD98966.1"/>
    </source>
</evidence>
<dbReference type="Pfam" id="PF13392">
    <property type="entry name" value="HNH_3"/>
    <property type="match status" value="1"/>
</dbReference>
<dbReference type="InterPro" id="IPR003615">
    <property type="entry name" value="HNH_nuc"/>
</dbReference>
<sequence length="153" mass="17359">MKYEYNPDTGEILRYGKPVGSKDSSGYLVVWVDGKCWRAHRLAYHLQGLPVPRQVDHINGIKDDNRWVNLRAATNSQNQYNRKGCAASGNLKGAYYNKAMRNWYSLIRVGGKRKYLGSYRSEAEAHAAYVKASQQMHEGFDVWTSRGLEPASA</sequence>
<dbReference type="InterPro" id="IPR044925">
    <property type="entry name" value="His-Me_finger_sf"/>
</dbReference>
<accession>A0A2P0XMX2</accession>
<dbReference type="GeneID" id="54989055"/>
<dbReference type="GO" id="GO:0003677">
    <property type="term" value="F:DNA binding"/>
    <property type="evidence" value="ECO:0007669"/>
    <property type="project" value="InterPro"/>
</dbReference>
<feature type="domain" description="HNH nuclease" evidence="1">
    <location>
        <begin position="39"/>
        <end position="79"/>
    </location>
</feature>
<reference evidence="2 3" key="1">
    <citation type="submission" date="2017-02" db="EMBL/GenBank/DDBJ databases">
        <title>Shigella flexneri specific phage SFN6B.</title>
        <authorList>
            <person name="Sia S.C."/>
            <person name="Tan G.C."/>
        </authorList>
    </citation>
    <scope>NUCLEOTIDE SEQUENCE [LARGE SCALE GENOMIC DNA]</scope>
</reference>
<keyword evidence="3" id="KW-1185">Reference proteome</keyword>
<organism evidence="2 3">
    <name type="scientific">Shigella phage SFN6B</name>
    <dbReference type="NCBI Taxonomy" id="1785176"/>
    <lineage>
        <taxon>Viruses</taxon>
        <taxon>Duplodnaviria</taxon>
        <taxon>Heunggongvirae</taxon>
        <taxon>Uroviricota</taxon>
        <taxon>Caudoviricetes</taxon>
        <taxon>Autographivirales</taxon>
        <taxon>Autoscriptoviridae</taxon>
        <taxon>Slopekvirinae</taxon>
        <taxon>Drulisvirus</taxon>
        <taxon>Drulisvirus SFN6B</taxon>
    </lineage>
</organism>
<dbReference type="Proteomes" id="UP000240208">
    <property type="component" value="Segment"/>
</dbReference>
<dbReference type="SUPFAM" id="SSF54171">
    <property type="entry name" value="DNA-binding domain"/>
    <property type="match status" value="1"/>
</dbReference>
<dbReference type="KEGG" id="vg:54989055"/>
<evidence type="ECO:0000259" key="1">
    <source>
        <dbReference type="Pfam" id="PF13392"/>
    </source>
</evidence>
<dbReference type="SUPFAM" id="SSF54060">
    <property type="entry name" value="His-Me finger endonucleases"/>
    <property type="match status" value="1"/>
</dbReference>
<proteinExistence type="predicted"/>
<dbReference type="EMBL" id="KY684082">
    <property type="protein sequence ID" value="AVD98966.1"/>
    <property type="molecule type" value="Genomic_DNA"/>
</dbReference>